<gene>
    <name evidence="1" type="ORF">ILT43_08175</name>
</gene>
<dbReference type="EMBL" id="JAFEMC010000002">
    <property type="protein sequence ID" value="MBM6576347.1"/>
    <property type="molecule type" value="Genomic_DNA"/>
</dbReference>
<evidence type="ECO:0000313" key="1">
    <source>
        <dbReference type="EMBL" id="MBM6576347.1"/>
    </source>
</evidence>
<dbReference type="Proteomes" id="UP000763641">
    <property type="component" value="Unassembled WGS sequence"/>
</dbReference>
<name>A0ABS2D607_9SPHN</name>
<comment type="caution">
    <text evidence="1">The sequence shown here is derived from an EMBL/GenBank/DDBJ whole genome shotgun (WGS) entry which is preliminary data.</text>
</comment>
<organism evidence="1 2">
    <name type="scientific">Sphingomonas longa</name>
    <dbReference type="NCBI Taxonomy" id="2778730"/>
    <lineage>
        <taxon>Bacteria</taxon>
        <taxon>Pseudomonadati</taxon>
        <taxon>Pseudomonadota</taxon>
        <taxon>Alphaproteobacteria</taxon>
        <taxon>Sphingomonadales</taxon>
        <taxon>Sphingomonadaceae</taxon>
        <taxon>Sphingomonas</taxon>
    </lineage>
</organism>
<dbReference type="RefSeq" id="WP_204198134.1">
    <property type="nucleotide sequence ID" value="NZ_JAFEMC010000002.1"/>
</dbReference>
<proteinExistence type="predicted"/>
<reference evidence="1 2" key="1">
    <citation type="submission" date="2020-12" db="EMBL/GenBank/DDBJ databases">
        <title>Sphingomonas sp.</title>
        <authorList>
            <person name="Kim M.K."/>
        </authorList>
    </citation>
    <scope>NUCLEOTIDE SEQUENCE [LARGE SCALE GENOMIC DNA]</scope>
    <source>
        <strain evidence="1 2">BT552</strain>
    </source>
</reference>
<protein>
    <submittedName>
        <fullName evidence="1">Uncharacterized protein</fullName>
    </submittedName>
</protein>
<sequence>MARKPNIRGLIRTRSLMKRLPDAVRGEIVVELNVAGRQIAAVMAARTPRQSGRLVAGESFKVFPRTLRLQVGLLRTRRGADPLFYGRIQDLGRKAQVVLVQRRYRKEGTKLTKRYRMKVRGKEGKRFVTGRFPELRRTLNQNLRGIFGRALSTIAGGGDE</sequence>
<keyword evidence="2" id="KW-1185">Reference proteome</keyword>
<evidence type="ECO:0000313" key="2">
    <source>
        <dbReference type="Proteomes" id="UP000763641"/>
    </source>
</evidence>
<accession>A0ABS2D607</accession>